<evidence type="ECO:0000313" key="2">
    <source>
        <dbReference type="EMBL" id="VDZ63274.1"/>
    </source>
</evidence>
<accession>A0A3S4FU90</accession>
<proteinExistence type="predicted"/>
<dbReference type="InterPro" id="IPR000281">
    <property type="entry name" value="HTH_RpiR"/>
</dbReference>
<dbReference type="Gene3D" id="1.10.10.10">
    <property type="entry name" value="Winged helix-like DNA-binding domain superfamily/Winged helix DNA-binding domain"/>
    <property type="match status" value="1"/>
</dbReference>
<dbReference type="InterPro" id="IPR036388">
    <property type="entry name" value="WH-like_DNA-bd_sf"/>
</dbReference>
<gene>
    <name evidence="2" type="ORF">NCTC11214_04391</name>
</gene>
<sequence>MKQDPKAIGAQIRMRLPQLTPLERKVVDAITSKADLSEQTSLKEIAQENKVSDAMVVKLAKKTQLLRLSRFQKQPGFFIIILKWRVCMQK</sequence>
<name>A0A3S4FU90_SEROD</name>
<evidence type="ECO:0000313" key="3">
    <source>
        <dbReference type="Proteomes" id="UP000281391"/>
    </source>
</evidence>
<evidence type="ECO:0000259" key="1">
    <source>
        <dbReference type="PROSITE" id="PS51071"/>
    </source>
</evidence>
<dbReference type="AlphaFoldDB" id="A0A3S4FU90"/>
<reference evidence="2 3" key="1">
    <citation type="submission" date="2018-12" db="EMBL/GenBank/DDBJ databases">
        <authorList>
            <consortium name="Pathogen Informatics"/>
        </authorList>
    </citation>
    <scope>NUCLEOTIDE SEQUENCE [LARGE SCALE GENOMIC DNA]</scope>
    <source>
        <strain evidence="2 3">NCTC11214</strain>
    </source>
</reference>
<dbReference type="SUPFAM" id="SSF46689">
    <property type="entry name" value="Homeodomain-like"/>
    <property type="match status" value="1"/>
</dbReference>
<dbReference type="PROSITE" id="PS51071">
    <property type="entry name" value="HTH_RPIR"/>
    <property type="match status" value="1"/>
</dbReference>
<dbReference type="GO" id="GO:0003700">
    <property type="term" value="F:DNA-binding transcription factor activity"/>
    <property type="evidence" value="ECO:0007669"/>
    <property type="project" value="InterPro"/>
</dbReference>
<protein>
    <submittedName>
        <fullName evidence="2">DNA-binding transcriptional repressor RpiR</fullName>
    </submittedName>
</protein>
<dbReference type="Proteomes" id="UP000281391">
    <property type="component" value="Chromosome"/>
</dbReference>
<dbReference type="Pfam" id="PF01418">
    <property type="entry name" value="HTH_6"/>
    <property type="match status" value="1"/>
</dbReference>
<dbReference type="KEGG" id="sof:NCTC11214_04391"/>
<organism evidence="2 3">
    <name type="scientific">Serratia odorifera</name>
    <dbReference type="NCBI Taxonomy" id="618"/>
    <lineage>
        <taxon>Bacteria</taxon>
        <taxon>Pseudomonadati</taxon>
        <taxon>Pseudomonadota</taxon>
        <taxon>Gammaproteobacteria</taxon>
        <taxon>Enterobacterales</taxon>
        <taxon>Yersiniaceae</taxon>
        <taxon>Serratia</taxon>
    </lineage>
</organism>
<dbReference type="InterPro" id="IPR009057">
    <property type="entry name" value="Homeodomain-like_sf"/>
</dbReference>
<feature type="domain" description="HTH rpiR-type" evidence="1">
    <location>
        <begin position="6"/>
        <end position="82"/>
    </location>
</feature>
<dbReference type="GO" id="GO:0003677">
    <property type="term" value="F:DNA binding"/>
    <property type="evidence" value="ECO:0007669"/>
    <property type="project" value="UniProtKB-KW"/>
</dbReference>
<dbReference type="EMBL" id="LR134117">
    <property type="protein sequence ID" value="VDZ63274.1"/>
    <property type="molecule type" value="Genomic_DNA"/>
</dbReference>
<keyword evidence="2" id="KW-0238">DNA-binding</keyword>